<keyword evidence="5" id="KW-0675">Receptor</keyword>
<accession>A0A1G6V8V2</accession>
<evidence type="ECO:0000259" key="4">
    <source>
        <dbReference type="Pfam" id="PF14905"/>
    </source>
</evidence>
<dbReference type="PANTHER" id="PTHR40980">
    <property type="entry name" value="PLUG DOMAIN-CONTAINING PROTEIN"/>
    <property type="match status" value="1"/>
</dbReference>
<dbReference type="PANTHER" id="PTHR40980:SF4">
    <property type="entry name" value="TONB-DEPENDENT RECEPTOR-LIKE BETA-BARREL DOMAIN-CONTAINING PROTEIN"/>
    <property type="match status" value="1"/>
</dbReference>
<dbReference type="EMBL" id="FNAN01000001">
    <property type="protein sequence ID" value="SDD50140.1"/>
    <property type="molecule type" value="Genomic_DNA"/>
</dbReference>
<evidence type="ECO:0000256" key="3">
    <source>
        <dbReference type="ARBA" id="ARBA00023237"/>
    </source>
</evidence>
<keyword evidence="6" id="KW-1185">Reference proteome</keyword>
<sequence length="795" mass="88058">MKLSGILFSILFLLTQITIAQNRYTVSGNVVDVNRQPVAVYARLLSLPDSALLQGAPFEDGRITFTGIDRAQVALRLSSIGLSDTLILINANGRTQIDLGTILMHEHVQALADVTVRGQAPLVRQGTNGTTEIQVTGSILAGSISATELLGRSPGIIFAEGRAGVAGRGEALIFLNGQAITYEQMAAIPVSRIARVEVIPNPSARYDAEGKAVINIVTKSLSEGGMTGSVTQQYAYTRFAGGELNTLADAQYTHNRLSLQANYALQTGNSREVLHTTRTRPSPTDFLHSDLTTDWQRKMRNYSNFGAGAQWNLNTNSYISLSYKGNLYSLGGSQNSSNALTDKSGSSFYESRIAKDEERWNHAVTLNFQQALDTLGSALFVGTQYARFTTDQHDRIAETSVAGDSTSLRNLLNDVLIRIQISSSQFDYTKAFRNGHKLETGAKFSYADNGSGTDFLVSAGDSPFQPDPTLSSNFRYREKVPAAHVNYQGNLEGNVRFGAGLRGEYTTYSLNTTARGGQVIGDRYFNVFPNLFVSKNYANGLQSRISYISKITRPRYQALNPFVIYQDPFTTIEGNPNMQPEKIHTFETGLQYKQLDVRAGYTYTKDKISGAALRGGSPNSYILKGINLAKEHLFFLTASATFNIAWWSTTNTFTVSRNKLIDNEYGFEILKPKPQLYAYSNNTFDVNHLFKIQLMAWYLSERSQGLYNDFSRSTVTVGVEKDFWKNALKIRLTANDIFHQSHVHGKYSVGQTNIYYHRTYSTAFFGISAVYQFGRAGKIAFNSRSTGETEQNRAR</sequence>
<protein>
    <submittedName>
        <fullName evidence="5">Outer membrane receptor proteins, mostly Fe transport</fullName>
    </submittedName>
</protein>
<dbReference type="Proteomes" id="UP000198748">
    <property type="component" value="Unassembled WGS sequence"/>
</dbReference>
<keyword evidence="3" id="KW-0998">Cell outer membrane</keyword>
<name>A0A1G6V8V2_9BACT</name>
<evidence type="ECO:0000313" key="6">
    <source>
        <dbReference type="Proteomes" id="UP000198748"/>
    </source>
</evidence>
<gene>
    <name evidence="5" type="ORF">SAMN04487996_101178</name>
</gene>
<evidence type="ECO:0000313" key="5">
    <source>
        <dbReference type="EMBL" id="SDD50140.1"/>
    </source>
</evidence>
<evidence type="ECO:0000256" key="2">
    <source>
        <dbReference type="ARBA" id="ARBA00023136"/>
    </source>
</evidence>
<evidence type="ECO:0000256" key="1">
    <source>
        <dbReference type="ARBA" id="ARBA00004442"/>
    </source>
</evidence>
<dbReference type="AlphaFoldDB" id="A0A1G6V8V2"/>
<feature type="domain" description="Outer membrane protein beta-barrel" evidence="4">
    <location>
        <begin position="372"/>
        <end position="771"/>
    </location>
</feature>
<organism evidence="5 6">
    <name type="scientific">Dyadobacter soli</name>
    <dbReference type="NCBI Taxonomy" id="659014"/>
    <lineage>
        <taxon>Bacteria</taxon>
        <taxon>Pseudomonadati</taxon>
        <taxon>Bacteroidota</taxon>
        <taxon>Cytophagia</taxon>
        <taxon>Cytophagales</taxon>
        <taxon>Spirosomataceae</taxon>
        <taxon>Dyadobacter</taxon>
    </lineage>
</organism>
<dbReference type="Pfam" id="PF14905">
    <property type="entry name" value="OMP_b-brl_3"/>
    <property type="match status" value="1"/>
</dbReference>
<proteinExistence type="predicted"/>
<dbReference type="InterPro" id="IPR036942">
    <property type="entry name" value="Beta-barrel_TonB_sf"/>
</dbReference>
<dbReference type="SUPFAM" id="SSF56935">
    <property type="entry name" value="Porins"/>
    <property type="match status" value="1"/>
</dbReference>
<dbReference type="GO" id="GO:0009279">
    <property type="term" value="C:cell outer membrane"/>
    <property type="evidence" value="ECO:0007669"/>
    <property type="project" value="UniProtKB-SubCell"/>
</dbReference>
<dbReference type="InterPro" id="IPR041700">
    <property type="entry name" value="OMP_b-brl_3"/>
</dbReference>
<dbReference type="Gene3D" id="2.40.170.20">
    <property type="entry name" value="TonB-dependent receptor, beta-barrel domain"/>
    <property type="match status" value="1"/>
</dbReference>
<dbReference type="STRING" id="659014.SAMN04487996_101178"/>
<reference evidence="6" key="1">
    <citation type="submission" date="2016-10" db="EMBL/GenBank/DDBJ databases">
        <authorList>
            <person name="Varghese N."/>
            <person name="Submissions S."/>
        </authorList>
    </citation>
    <scope>NUCLEOTIDE SEQUENCE [LARGE SCALE GENOMIC DNA]</scope>
    <source>
        <strain evidence="6">DSM 25329</strain>
    </source>
</reference>
<dbReference type="OrthoDB" id="8764943at2"/>
<comment type="subcellular location">
    <subcellularLocation>
        <location evidence="1">Cell outer membrane</location>
    </subcellularLocation>
</comment>
<keyword evidence="2" id="KW-0472">Membrane</keyword>